<accession>A0A179FL65</accession>
<sequence length="523" mass="56460">MANATSTVTSSVQSSESSGSRTWSASASTITAITSTETSSKNNTWTLSSAATPTTSLNPPAANFTQVTRTAAIAEATCYHLPQDFNIEDERRRATLHNEEIKKGNTTFPSTYIESVSFNSDGVDPVFLTLRDASNGTYHMDISNGSYVSVVDSQYNAMLIDEQGIHFSTKSCAYDVSITIKDMYQQLERLSGEVCSKVVSSKRMEESSFEQILYLKDQCSGGIKRTLRKYPTLRIGDSDCIDTDIDSSTGKWTFTCTFPGSDSGNSKCRAAVNKDIVRFLLTDPFGGACPDLSTVVTTLETTAQDMLSASSLKEDLYKLDLDGMQKGVVDDVVEKYSQLWGIFKQALSKGRKIAFGKLSALELYIEAYNKMRSFEGDICDDLHDGDLPFNMSLQAGVTSIASITSLKAAPESPKPFNITVQDPTQIACCKNGSKSSFDGSKGACSYPGNATIGKSGCMCGQTAGGASIAFEYMECANFVSQCEFDDDCASAGYKKYKCLTGSCCGRGVCFDPYACSQKGVKLV</sequence>
<protein>
    <submittedName>
        <fullName evidence="2">Nuclear condensin complex subunit Smc4</fullName>
    </submittedName>
</protein>
<dbReference type="EMBL" id="LSBJ02000004">
    <property type="protein sequence ID" value="OAQ66376.1"/>
    <property type="molecule type" value="Genomic_DNA"/>
</dbReference>
<comment type="caution">
    <text evidence="2">The sequence shown here is derived from an EMBL/GenBank/DDBJ whole genome shotgun (WGS) entry which is preliminary data.</text>
</comment>
<gene>
    <name evidence="2" type="ORF">VFPPC_14328</name>
</gene>
<organism evidence="2 3">
    <name type="scientific">Pochonia chlamydosporia 170</name>
    <dbReference type="NCBI Taxonomy" id="1380566"/>
    <lineage>
        <taxon>Eukaryota</taxon>
        <taxon>Fungi</taxon>
        <taxon>Dikarya</taxon>
        <taxon>Ascomycota</taxon>
        <taxon>Pezizomycotina</taxon>
        <taxon>Sordariomycetes</taxon>
        <taxon>Hypocreomycetidae</taxon>
        <taxon>Hypocreales</taxon>
        <taxon>Clavicipitaceae</taxon>
        <taxon>Pochonia</taxon>
    </lineage>
</organism>
<dbReference type="OrthoDB" id="5394947at2759"/>
<name>A0A179FL65_METCM</name>
<reference evidence="2 3" key="1">
    <citation type="journal article" date="2016" name="PLoS Pathog.">
        <title>Biosynthesis of antibiotic leucinostatins in bio-control fungus Purpureocillium lilacinum and their inhibition on phytophthora revealed by genome mining.</title>
        <authorList>
            <person name="Wang G."/>
            <person name="Liu Z."/>
            <person name="Lin R."/>
            <person name="Li E."/>
            <person name="Mao Z."/>
            <person name="Ling J."/>
            <person name="Yang Y."/>
            <person name="Yin W.B."/>
            <person name="Xie B."/>
        </authorList>
    </citation>
    <scope>NUCLEOTIDE SEQUENCE [LARGE SCALE GENOMIC DNA]</scope>
    <source>
        <strain evidence="2">170</strain>
    </source>
</reference>
<dbReference type="GeneID" id="28856091"/>
<proteinExistence type="predicted"/>
<dbReference type="KEGG" id="pchm:VFPPC_14328"/>
<dbReference type="RefSeq" id="XP_018143463.1">
    <property type="nucleotide sequence ID" value="XM_018292097.1"/>
</dbReference>
<keyword evidence="3" id="KW-1185">Reference proteome</keyword>
<evidence type="ECO:0000313" key="3">
    <source>
        <dbReference type="Proteomes" id="UP000078397"/>
    </source>
</evidence>
<dbReference type="Proteomes" id="UP000078397">
    <property type="component" value="Unassembled WGS sequence"/>
</dbReference>
<evidence type="ECO:0000313" key="2">
    <source>
        <dbReference type="EMBL" id="OAQ66376.1"/>
    </source>
</evidence>
<feature type="region of interest" description="Disordered" evidence="1">
    <location>
        <begin position="1"/>
        <end position="27"/>
    </location>
</feature>
<evidence type="ECO:0000256" key="1">
    <source>
        <dbReference type="SAM" id="MobiDB-lite"/>
    </source>
</evidence>
<dbReference type="AlphaFoldDB" id="A0A179FL65"/>